<name>A0A8S4SKD3_9NEOP</name>
<dbReference type="EMBL" id="CAKXAJ010026486">
    <property type="protein sequence ID" value="CAH2268936.1"/>
    <property type="molecule type" value="Genomic_DNA"/>
</dbReference>
<comment type="caution">
    <text evidence="2">The sequence shown here is derived from an EMBL/GenBank/DDBJ whole genome shotgun (WGS) entry which is preliminary data.</text>
</comment>
<evidence type="ECO:0000313" key="2">
    <source>
        <dbReference type="EMBL" id="CAH2268936.1"/>
    </source>
</evidence>
<gene>
    <name evidence="2" type="primary">jg6963</name>
    <name evidence="2" type="ORF">PAEG_LOCUS27236</name>
</gene>
<keyword evidence="3" id="KW-1185">Reference proteome</keyword>
<dbReference type="OrthoDB" id="10267172at2759"/>
<accession>A0A8S4SKD3</accession>
<evidence type="ECO:0000256" key="1">
    <source>
        <dbReference type="SAM" id="MobiDB-lite"/>
    </source>
</evidence>
<organism evidence="2 3">
    <name type="scientific">Pararge aegeria aegeria</name>
    <dbReference type="NCBI Taxonomy" id="348720"/>
    <lineage>
        <taxon>Eukaryota</taxon>
        <taxon>Metazoa</taxon>
        <taxon>Ecdysozoa</taxon>
        <taxon>Arthropoda</taxon>
        <taxon>Hexapoda</taxon>
        <taxon>Insecta</taxon>
        <taxon>Pterygota</taxon>
        <taxon>Neoptera</taxon>
        <taxon>Endopterygota</taxon>
        <taxon>Lepidoptera</taxon>
        <taxon>Glossata</taxon>
        <taxon>Ditrysia</taxon>
        <taxon>Papilionoidea</taxon>
        <taxon>Nymphalidae</taxon>
        <taxon>Satyrinae</taxon>
        <taxon>Satyrini</taxon>
        <taxon>Parargina</taxon>
        <taxon>Pararge</taxon>
    </lineage>
</organism>
<proteinExistence type="predicted"/>
<protein>
    <submittedName>
        <fullName evidence="2">Jg6963 protein</fullName>
    </submittedName>
</protein>
<sequence>MAETHKHISPDRSVNNVNQEPLAEDITAILQKVIEQIEIAKRNKETQETPIGARASNGSQVSDHMTTNSDLNNLQEMENVDENESKSNIFPNAQQSVDVLDTTNLDNSQSLGNLIKPDDSTTNQQTLEEITLPLDELLFTPSRRTANIETDDAERPTVIMDQITYKNKHNTEKNSKTRSNDIPKVLASPADYSTRATTTTESSKNLNENFDKVIKTINEIKKIHNKEQKNKLNNLVPQYRSAIQQINDNKPLSIIGQMLSRDQEPVIAQRTPWFHQTYPQTIIIKSPLFLESYPNHRHQHGLIHKTEKMLFRQVPVLVENVPKLFWTFLQ</sequence>
<feature type="region of interest" description="Disordered" evidence="1">
    <location>
        <begin position="45"/>
        <end position="65"/>
    </location>
</feature>
<dbReference type="AlphaFoldDB" id="A0A8S4SKD3"/>
<evidence type="ECO:0000313" key="3">
    <source>
        <dbReference type="Proteomes" id="UP000838756"/>
    </source>
</evidence>
<dbReference type="Proteomes" id="UP000838756">
    <property type="component" value="Unassembled WGS sequence"/>
</dbReference>
<reference evidence="2" key="1">
    <citation type="submission" date="2022-03" db="EMBL/GenBank/DDBJ databases">
        <authorList>
            <person name="Lindestad O."/>
        </authorList>
    </citation>
    <scope>NUCLEOTIDE SEQUENCE</scope>
</reference>
<feature type="compositionally biased region" description="Polar residues" evidence="1">
    <location>
        <begin position="56"/>
        <end position="65"/>
    </location>
</feature>